<comment type="caution">
    <text evidence="2">The sequence shown here is derived from an EMBL/GenBank/DDBJ whole genome shotgun (WGS) entry which is preliminary data.</text>
</comment>
<feature type="compositionally biased region" description="Polar residues" evidence="1">
    <location>
        <begin position="82"/>
        <end position="92"/>
    </location>
</feature>
<gene>
    <name evidence="2" type="ORF">AVEN_35539_1</name>
</gene>
<reference evidence="2 3" key="1">
    <citation type="journal article" date="2019" name="Sci. Rep.">
        <title>Orb-weaving spider Araneus ventricosus genome elucidates the spidroin gene catalogue.</title>
        <authorList>
            <person name="Kono N."/>
            <person name="Nakamura H."/>
            <person name="Ohtoshi R."/>
            <person name="Moran D.A.P."/>
            <person name="Shinohara A."/>
            <person name="Yoshida Y."/>
            <person name="Fujiwara M."/>
            <person name="Mori M."/>
            <person name="Tomita M."/>
            <person name="Arakawa K."/>
        </authorList>
    </citation>
    <scope>NUCLEOTIDE SEQUENCE [LARGE SCALE GENOMIC DNA]</scope>
</reference>
<evidence type="ECO:0000256" key="1">
    <source>
        <dbReference type="SAM" id="MobiDB-lite"/>
    </source>
</evidence>
<name>A0A4Y2HLK5_ARAVE</name>
<dbReference type="EMBL" id="BGPR01002014">
    <property type="protein sequence ID" value="GBM66261.1"/>
    <property type="molecule type" value="Genomic_DNA"/>
</dbReference>
<feature type="compositionally biased region" description="Low complexity" evidence="1">
    <location>
        <begin position="53"/>
        <end position="70"/>
    </location>
</feature>
<evidence type="ECO:0000313" key="3">
    <source>
        <dbReference type="Proteomes" id="UP000499080"/>
    </source>
</evidence>
<protein>
    <submittedName>
        <fullName evidence="2">Uncharacterized protein</fullName>
    </submittedName>
</protein>
<organism evidence="2 3">
    <name type="scientific">Araneus ventricosus</name>
    <name type="common">Orbweaver spider</name>
    <name type="synonym">Epeira ventricosa</name>
    <dbReference type="NCBI Taxonomy" id="182803"/>
    <lineage>
        <taxon>Eukaryota</taxon>
        <taxon>Metazoa</taxon>
        <taxon>Ecdysozoa</taxon>
        <taxon>Arthropoda</taxon>
        <taxon>Chelicerata</taxon>
        <taxon>Arachnida</taxon>
        <taxon>Araneae</taxon>
        <taxon>Araneomorphae</taxon>
        <taxon>Entelegynae</taxon>
        <taxon>Araneoidea</taxon>
        <taxon>Araneidae</taxon>
        <taxon>Araneus</taxon>
    </lineage>
</organism>
<dbReference type="AlphaFoldDB" id="A0A4Y2HLK5"/>
<dbReference type="Proteomes" id="UP000499080">
    <property type="component" value="Unassembled WGS sequence"/>
</dbReference>
<keyword evidence="3" id="KW-1185">Reference proteome</keyword>
<proteinExistence type="predicted"/>
<feature type="region of interest" description="Disordered" evidence="1">
    <location>
        <begin position="1"/>
        <end position="92"/>
    </location>
</feature>
<sequence>MNSAAVIGRQLRQHQTTAGRTTSGPLVPPSPHKGRPRTPSHQPYHQQLPSPPTVSSQQQPTPSQQQQQHQQPKDQNKQQQQKGTRTLCQWIL</sequence>
<evidence type="ECO:0000313" key="2">
    <source>
        <dbReference type="EMBL" id="GBM66261.1"/>
    </source>
</evidence>
<feature type="compositionally biased region" description="Polar residues" evidence="1">
    <location>
        <begin position="13"/>
        <end position="24"/>
    </location>
</feature>
<dbReference type="OrthoDB" id="9994280at2759"/>
<accession>A0A4Y2HLK5</accession>